<evidence type="ECO:0000313" key="1">
    <source>
        <dbReference type="EMBL" id="KAE9401088.1"/>
    </source>
</evidence>
<proteinExistence type="predicted"/>
<sequence length="67" mass="7729">MDYLYTTLHQARLDGSGRDTPTYHSDLQFLFDPSILIYMPNDTFCDFQHYSYPLSGSNDVGFTEIPV</sequence>
<dbReference type="AlphaFoldDB" id="A0A6A4HUZ5"/>
<organism evidence="1 2">
    <name type="scientific">Gymnopus androsaceus JB14</name>
    <dbReference type="NCBI Taxonomy" id="1447944"/>
    <lineage>
        <taxon>Eukaryota</taxon>
        <taxon>Fungi</taxon>
        <taxon>Dikarya</taxon>
        <taxon>Basidiomycota</taxon>
        <taxon>Agaricomycotina</taxon>
        <taxon>Agaricomycetes</taxon>
        <taxon>Agaricomycetidae</taxon>
        <taxon>Agaricales</taxon>
        <taxon>Marasmiineae</taxon>
        <taxon>Omphalotaceae</taxon>
        <taxon>Gymnopus</taxon>
    </lineage>
</organism>
<name>A0A6A4HUZ5_9AGAR</name>
<dbReference type="EMBL" id="ML769450">
    <property type="protein sequence ID" value="KAE9401088.1"/>
    <property type="molecule type" value="Genomic_DNA"/>
</dbReference>
<dbReference type="Proteomes" id="UP000799118">
    <property type="component" value="Unassembled WGS sequence"/>
</dbReference>
<keyword evidence="2" id="KW-1185">Reference proteome</keyword>
<reference evidence="1" key="1">
    <citation type="journal article" date="2019" name="Environ. Microbiol.">
        <title>Fungal ecological strategies reflected in gene transcription - a case study of two litter decomposers.</title>
        <authorList>
            <person name="Barbi F."/>
            <person name="Kohler A."/>
            <person name="Barry K."/>
            <person name="Baskaran P."/>
            <person name="Daum C."/>
            <person name="Fauchery L."/>
            <person name="Ihrmark K."/>
            <person name="Kuo A."/>
            <person name="LaButti K."/>
            <person name="Lipzen A."/>
            <person name="Morin E."/>
            <person name="Grigoriev I.V."/>
            <person name="Henrissat B."/>
            <person name="Lindahl B."/>
            <person name="Martin F."/>
        </authorList>
    </citation>
    <scope>NUCLEOTIDE SEQUENCE</scope>
    <source>
        <strain evidence="1">JB14</strain>
    </source>
</reference>
<accession>A0A6A4HUZ5</accession>
<protein>
    <submittedName>
        <fullName evidence="1">Uncharacterized protein</fullName>
    </submittedName>
</protein>
<gene>
    <name evidence="1" type="ORF">BT96DRAFT_919066</name>
</gene>
<evidence type="ECO:0000313" key="2">
    <source>
        <dbReference type="Proteomes" id="UP000799118"/>
    </source>
</evidence>